<dbReference type="SMART" id="SM00060">
    <property type="entry name" value="FN3"/>
    <property type="match status" value="1"/>
</dbReference>
<dbReference type="SUPFAM" id="SSF49265">
    <property type="entry name" value="Fibronectin type III"/>
    <property type="match status" value="1"/>
</dbReference>
<dbReference type="PROSITE" id="PS50853">
    <property type="entry name" value="FN3"/>
    <property type="match status" value="1"/>
</dbReference>
<feature type="compositionally biased region" description="Polar residues" evidence="1">
    <location>
        <begin position="304"/>
        <end position="313"/>
    </location>
</feature>
<dbReference type="GO" id="GO:0005802">
    <property type="term" value="C:trans-Golgi network"/>
    <property type="evidence" value="ECO:0007669"/>
    <property type="project" value="TreeGrafter"/>
</dbReference>
<feature type="domain" description="Fibronectin type-III" evidence="3">
    <location>
        <begin position="81"/>
        <end position="173"/>
    </location>
</feature>
<dbReference type="EMBL" id="JABXXO010000006">
    <property type="protein sequence ID" value="KAF7776596.1"/>
    <property type="molecule type" value="Genomic_DNA"/>
</dbReference>
<sequence length="538" mass="58993">MPPLDSFTFTVGKLDAGMAILLGERAHLIEFPSILLPPGATTGSIVNISVTQNHVEEKRRDTDFWQLQDDILTTFGMKTPQPPDLQLRNVTQTSVTLEWPPIQLATAKLRSLDIYRNGQRLAAIPSPLTNTSTKLSGLELGKEYTFQLVFRTTAGTYPSNLLRVKTHTMTDTSGICVCFGNVQDSVLLENVKMALGDMKAKWSDKIQIDTTHFVCTTPAATPNGAQAAGNVGSAPGIEYQRALQLSIPVVQPNWILACHRERKMVPIGAYYLGSPTPQVSASFNRPQSMSQASLHQSSTSSLQKTPTPASNRASMPLPSRNNNNSPPAASSSPVARFDAPREADEDQGPSTSSPPPRAASNDSHHRSGSMKPNFKFPSPPDSASSMPNEGGKLQEGRQSESGQEVERDEGEEDELHKQELMKDKGHVKAQESVISPLSIEVPPPPPVEKERSNSSTVDEEDEVGDTVESYLFEETSYLFNAIRGLSDYYSGPVYTFRGSEQNMKKLEEVGPAGMFIRGDKYVRSRSARFHYVNPSWLK</sequence>
<dbReference type="Gene3D" id="3.40.50.10190">
    <property type="entry name" value="BRCT domain"/>
    <property type="match status" value="1"/>
</dbReference>
<dbReference type="InterPro" id="IPR003961">
    <property type="entry name" value="FN3_dom"/>
</dbReference>
<dbReference type="CDD" id="cd13945">
    <property type="entry name" value="Chs5_N"/>
    <property type="match status" value="1"/>
</dbReference>
<dbReference type="SUPFAM" id="SSF52113">
    <property type="entry name" value="BRCT domain"/>
    <property type="match status" value="1"/>
</dbReference>
<evidence type="ECO:0008006" key="6">
    <source>
        <dbReference type="Google" id="ProtNLM"/>
    </source>
</evidence>
<dbReference type="InterPro" id="IPR052827">
    <property type="entry name" value="CHS_Export/Cell_Fusion_Reg"/>
</dbReference>
<dbReference type="PROSITE" id="PS50172">
    <property type="entry name" value="BRCT"/>
    <property type="match status" value="1"/>
</dbReference>
<dbReference type="InterPro" id="IPR031673">
    <property type="entry name" value="Chs5_N"/>
</dbReference>
<dbReference type="Pfam" id="PF16893">
    <property type="entry name" value="fn3_2"/>
    <property type="match status" value="1"/>
</dbReference>
<dbReference type="GO" id="GO:0000747">
    <property type="term" value="P:conjugation with cellular fusion"/>
    <property type="evidence" value="ECO:0007669"/>
    <property type="project" value="TreeGrafter"/>
</dbReference>
<feature type="compositionally biased region" description="Basic and acidic residues" evidence="1">
    <location>
        <begin position="414"/>
        <end position="429"/>
    </location>
</feature>
<evidence type="ECO:0000313" key="4">
    <source>
        <dbReference type="EMBL" id="KAF7776596.1"/>
    </source>
</evidence>
<comment type="caution">
    <text evidence="4">The sequence shown here is derived from an EMBL/GenBank/DDBJ whole genome shotgun (WGS) entry which is preliminary data.</text>
</comment>
<dbReference type="InterPro" id="IPR036420">
    <property type="entry name" value="BRCT_dom_sf"/>
</dbReference>
<dbReference type="PANTHER" id="PTHR47351:SF1">
    <property type="entry name" value="CHITIN BIOSYNTHESIS PROTEIN CHS5"/>
    <property type="match status" value="1"/>
</dbReference>
<dbReference type="Pfam" id="PF16892">
    <property type="entry name" value="CHS5_N"/>
    <property type="match status" value="1"/>
</dbReference>
<dbReference type="InterPro" id="IPR013783">
    <property type="entry name" value="Ig-like_fold"/>
</dbReference>
<feature type="domain" description="BRCT" evidence="2">
    <location>
        <begin position="209"/>
        <end position="272"/>
    </location>
</feature>
<dbReference type="GO" id="GO:0034044">
    <property type="term" value="C:exomer complex"/>
    <property type="evidence" value="ECO:0007669"/>
    <property type="project" value="TreeGrafter"/>
</dbReference>
<dbReference type="Gene3D" id="6.20.120.50">
    <property type="match status" value="1"/>
</dbReference>
<dbReference type="GO" id="GO:0046983">
    <property type="term" value="F:protein dimerization activity"/>
    <property type="evidence" value="ECO:0007669"/>
    <property type="project" value="InterPro"/>
</dbReference>
<dbReference type="AlphaFoldDB" id="A0A8H7KHV3"/>
<dbReference type="CDD" id="cd00063">
    <property type="entry name" value="FN3"/>
    <property type="match status" value="1"/>
</dbReference>
<gene>
    <name evidence="4" type="ORF">Agabi119p4_4989</name>
</gene>
<evidence type="ECO:0000259" key="3">
    <source>
        <dbReference type="PROSITE" id="PS50853"/>
    </source>
</evidence>
<dbReference type="InterPro" id="IPR036116">
    <property type="entry name" value="FN3_sf"/>
</dbReference>
<dbReference type="Proteomes" id="UP000629468">
    <property type="component" value="Unassembled WGS sequence"/>
</dbReference>
<feature type="region of interest" description="Disordered" evidence="1">
    <location>
        <begin position="280"/>
        <end position="464"/>
    </location>
</feature>
<dbReference type="Gene3D" id="2.60.40.10">
    <property type="entry name" value="Immunoglobulins"/>
    <property type="match status" value="1"/>
</dbReference>
<protein>
    <recommendedName>
        <fullName evidence="6">BRCT domain-containing protein</fullName>
    </recommendedName>
</protein>
<evidence type="ECO:0000259" key="2">
    <source>
        <dbReference type="PROSITE" id="PS50172"/>
    </source>
</evidence>
<name>A0A8H7KHV3_AGABI</name>
<evidence type="ECO:0000313" key="5">
    <source>
        <dbReference type="Proteomes" id="UP000629468"/>
    </source>
</evidence>
<feature type="compositionally biased region" description="Low complexity" evidence="1">
    <location>
        <begin position="287"/>
        <end position="303"/>
    </location>
</feature>
<feature type="compositionally biased region" description="Low complexity" evidence="1">
    <location>
        <begin position="318"/>
        <end position="333"/>
    </location>
</feature>
<dbReference type="InterPro" id="IPR031669">
    <property type="entry name" value="Fn3_2"/>
</dbReference>
<accession>A0A8H7KHV3</accession>
<dbReference type="InterPro" id="IPR001357">
    <property type="entry name" value="BRCT_dom"/>
</dbReference>
<reference evidence="4 5" key="1">
    <citation type="journal article" name="Sci. Rep.">
        <title>Telomere-to-telomere assembled and centromere annotated genomes of the two main subspecies of the button mushroom Agaricus bisporus reveal especially polymorphic chromosome ends.</title>
        <authorList>
            <person name="Sonnenberg A.S.M."/>
            <person name="Sedaghat-Telgerd N."/>
            <person name="Lavrijssen B."/>
            <person name="Ohm R.A."/>
            <person name="Hendrickx P.M."/>
            <person name="Scholtmeijer K."/>
            <person name="Baars J.J.P."/>
            <person name="van Peer A."/>
        </authorList>
    </citation>
    <scope>NUCLEOTIDE SEQUENCE [LARGE SCALE GENOMIC DNA]</scope>
    <source>
        <strain evidence="4 5">H119_p4</strain>
    </source>
</reference>
<dbReference type="GO" id="GO:0006893">
    <property type="term" value="P:Golgi to plasma membrane transport"/>
    <property type="evidence" value="ECO:0007669"/>
    <property type="project" value="TreeGrafter"/>
</dbReference>
<proteinExistence type="predicted"/>
<dbReference type="Pfam" id="PF00533">
    <property type="entry name" value="BRCT"/>
    <property type="match status" value="1"/>
</dbReference>
<organism evidence="4 5">
    <name type="scientific">Agaricus bisporus var. burnettii</name>
    <dbReference type="NCBI Taxonomy" id="192524"/>
    <lineage>
        <taxon>Eukaryota</taxon>
        <taxon>Fungi</taxon>
        <taxon>Dikarya</taxon>
        <taxon>Basidiomycota</taxon>
        <taxon>Agaricomycotina</taxon>
        <taxon>Agaricomycetes</taxon>
        <taxon>Agaricomycetidae</taxon>
        <taxon>Agaricales</taxon>
        <taxon>Agaricineae</taxon>
        <taxon>Agaricaceae</taxon>
        <taxon>Agaricus</taxon>
    </lineage>
</organism>
<evidence type="ECO:0000256" key="1">
    <source>
        <dbReference type="SAM" id="MobiDB-lite"/>
    </source>
</evidence>
<dbReference type="PANTHER" id="PTHR47351">
    <property type="entry name" value="CHITIN BIOSYNTHESIS PROTEIN CHS5"/>
    <property type="match status" value="1"/>
</dbReference>